<dbReference type="GO" id="GO:0016192">
    <property type="term" value="P:vesicle-mediated transport"/>
    <property type="evidence" value="ECO:0007669"/>
    <property type="project" value="UniProtKB-ARBA"/>
</dbReference>
<keyword evidence="4" id="KW-1185">Reference proteome</keyword>
<evidence type="ECO:0000313" key="4">
    <source>
        <dbReference type="Proteomes" id="UP000267821"/>
    </source>
</evidence>
<dbReference type="GO" id="GO:0032012">
    <property type="term" value="P:regulation of ARF protein signal transduction"/>
    <property type="evidence" value="ECO:0007669"/>
    <property type="project" value="InterPro"/>
</dbReference>
<dbReference type="PROSITE" id="PS50190">
    <property type="entry name" value="SEC7"/>
    <property type="match status" value="1"/>
</dbReference>
<accession>A0A3N4LVJ9</accession>
<dbReference type="Pfam" id="PF01369">
    <property type="entry name" value="Sec7"/>
    <property type="match status" value="1"/>
</dbReference>
<feature type="region of interest" description="Disordered" evidence="1">
    <location>
        <begin position="68"/>
        <end position="103"/>
    </location>
</feature>
<dbReference type="FunCoup" id="A0A3N4LVJ9">
    <property type="interactions" value="995"/>
</dbReference>
<dbReference type="InterPro" id="IPR000904">
    <property type="entry name" value="Sec7_dom"/>
</dbReference>
<name>A0A3N4LVJ9_9PEZI</name>
<dbReference type="InterPro" id="IPR016024">
    <property type="entry name" value="ARM-type_fold"/>
</dbReference>
<evidence type="ECO:0000256" key="1">
    <source>
        <dbReference type="SAM" id="MobiDB-lite"/>
    </source>
</evidence>
<dbReference type="Gene3D" id="1.10.220.20">
    <property type="match status" value="1"/>
</dbReference>
<dbReference type="InterPro" id="IPR032691">
    <property type="entry name" value="Mon2/Sec7/BIG1-like_HUS"/>
</dbReference>
<dbReference type="Proteomes" id="UP000267821">
    <property type="component" value="Unassembled WGS sequence"/>
</dbReference>
<dbReference type="PANTHER" id="PTHR10663">
    <property type="entry name" value="GUANYL-NUCLEOTIDE EXCHANGE FACTOR"/>
    <property type="match status" value="1"/>
</dbReference>
<dbReference type="STRING" id="1051890.A0A3N4LVJ9"/>
<dbReference type="SUPFAM" id="SSF48371">
    <property type="entry name" value="ARM repeat"/>
    <property type="match status" value="1"/>
</dbReference>
<dbReference type="SMART" id="SM00222">
    <property type="entry name" value="Sec7"/>
    <property type="match status" value="1"/>
</dbReference>
<dbReference type="CDD" id="cd00171">
    <property type="entry name" value="Sec7"/>
    <property type="match status" value="1"/>
</dbReference>
<dbReference type="GO" id="GO:0005085">
    <property type="term" value="F:guanyl-nucleotide exchange factor activity"/>
    <property type="evidence" value="ECO:0007669"/>
    <property type="project" value="InterPro"/>
</dbReference>
<feature type="compositionally biased region" description="Basic and acidic residues" evidence="1">
    <location>
        <begin position="89"/>
        <end position="100"/>
    </location>
</feature>
<protein>
    <submittedName>
        <fullName evidence="3">Sec7-domain-containing protein</fullName>
    </submittedName>
</protein>
<dbReference type="EMBL" id="ML121537">
    <property type="protein sequence ID" value="RPB25619.1"/>
    <property type="molecule type" value="Genomic_DNA"/>
</dbReference>
<dbReference type="Pfam" id="PF23325">
    <property type="entry name" value="TPR_28"/>
    <property type="match status" value="1"/>
</dbReference>
<dbReference type="Pfam" id="PF12783">
    <property type="entry name" value="Sec7-like_HUS"/>
    <property type="match status" value="1"/>
</dbReference>
<dbReference type="InParanoid" id="A0A3N4LVJ9"/>
<dbReference type="Gene3D" id="1.10.1000.11">
    <property type="entry name" value="Arf Nucleotide-binding Site Opener,domain 2"/>
    <property type="match status" value="1"/>
</dbReference>
<dbReference type="InterPro" id="IPR035999">
    <property type="entry name" value="Sec7_dom_sf"/>
</dbReference>
<dbReference type="InterPro" id="IPR023394">
    <property type="entry name" value="Sec7_C_sf"/>
</dbReference>
<dbReference type="PANTHER" id="PTHR10663:SF388">
    <property type="entry name" value="GOLGI-SPECIFIC BREFELDIN A-RESISTANCE GUANINE NUCLEOTIDE EXCHANGE FACTOR 1"/>
    <property type="match status" value="1"/>
</dbReference>
<dbReference type="InterPro" id="IPR056604">
    <property type="entry name" value="GBF1-like_TPR"/>
</dbReference>
<dbReference type="OrthoDB" id="10258608at2759"/>
<gene>
    <name evidence="3" type="ORF">L211DRAFT_836347</name>
</gene>
<dbReference type="GO" id="GO:0005794">
    <property type="term" value="C:Golgi apparatus"/>
    <property type="evidence" value="ECO:0007669"/>
    <property type="project" value="UniProtKB-ARBA"/>
</dbReference>
<feature type="domain" description="SEC7" evidence="2">
    <location>
        <begin position="636"/>
        <end position="826"/>
    </location>
</feature>
<reference evidence="3 4" key="1">
    <citation type="journal article" date="2018" name="Nat. Ecol. Evol.">
        <title>Pezizomycetes genomes reveal the molecular basis of ectomycorrhizal truffle lifestyle.</title>
        <authorList>
            <person name="Murat C."/>
            <person name="Payen T."/>
            <person name="Noel B."/>
            <person name="Kuo A."/>
            <person name="Morin E."/>
            <person name="Chen J."/>
            <person name="Kohler A."/>
            <person name="Krizsan K."/>
            <person name="Balestrini R."/>
            <person name="Da Silva C."/>
            <person name="Montanini B."/>
            <person name="Hainaut M."/>
            <person name="Levati E."/>
            <person name="Barry K.W."/>
            <person name="Belfiori B."/>
            <person name="Cichocki N."/>
            <person name="Clum A."/>
            <person name="Dockter R.B."/>
            <person name="Fauchery L."/>
            <person name="Guy J."/>
            <person name="Iotti M."/>
            <person name="Le Tacon F."/>
            <person name="Lindquist E.A."/>
            <person name="Lipzen A."/>
            <person name="Malagnac F."/>
            <person name="Mello A."/>
            <person name="Molinier V."/>
            <person name="Miyauchi S."/>
            <person name="Poulain J."/>
            <person name="Riccioni C."/>
            <person name="Rubini A."/>
            <person name="Sitrit Y."/>
            <person name="Splivallo R."/>
            <person name="Traeger S."/>
            <person name="Wang M."/>
            <person name="Zifcakova L."/>
            <person name="Wipf D."/>
            <person name="Zambonelli A."/>
            <person name="Paolocci F."/>
            <person name="Nowrousian M."/>
            <person name="Ottonello S."/>
            <person name="Baldrian P."/>
            <person name="Spatafora J.W."/>
            <person name="Henrissat B."/>
            <person name="Nagy L.G."/>
            <person name="Aury J.M."/>
            <person name="Wincker P."/>
            <person name="Grigoriev I.V."/>
            <person name="Bonfante P."/>
            <person name="Martin F.M."/>
        </authorList>
    </citation>
    <scope>NUCLEOTIDE SEQUENCE [LARGE SCALE GENOMIC DNA]</scope>
    <source>
        <strain evidence="3 4">ATCC MYA-4762</strain>
    </source>
</reference>
<proteinExistence type="predicted"/>
<feature type="region of interest" description="Disordered" evidence="1">
    <location>
        <begin position="312"/>
        <end position="371"/>
    </location>
</feature>
<dbReference type="SUPFAM" id="SSF48425">
    <property type="entry name" value="Sec7 domain"/>
    <property type="match status" value="1"/>
</dbReference>
<organism evidence="3 4">
    <name type="scientific">Terfezia boudieri ATCC MYA-4762</name>
    <dbReference type="NCBI Taxonomy" id="1051890"/>
    <lineage>
        <taxon>Eukaryota</taxon>
        <taxon>Fungi</taxon>
        <taxon>Dikarya</taxon>
        <taxon>Ascomycota</taxon>
        <taxon>Pezizomycotina</taxon>
        <taxon>Pezizomycetes</taxon>
        <taxon>Pezizales</taxon>
        <taxon>Pezizaceae</taxon>
        <taxon>Terfezia</taxon>
    </lineage>
</organism>
<evidence type="ECO:0000313" key="3">
    <source>
        <dbReference type="EMBL" id="RPB25619.1"/>
    </source>
</evidence>
<evidence type="ECO:0000259" key="2">
    <source>
        <dbReference type="PROSITE" id="PS50190"/>
    </source>
</evidence>
<sequence>MQDTISMNTPPLPFGAPARARISVAVDPVALITTECISVTSAMRKHARWAQSSVAAILGGTSSGYGSVQAAIPPPSPRSPVFQRGVKGVKTDGRDGEARIETPGPDVGLASRWGLRGKRGKSIQDNPLIAGFTKLRSELIGCRDIHQFDTPSLLHPFLQVIRSSSTSGPITALALIAITKFFSYNFITRDSPRLPLAMQLLASTITHCRFEASDTAHDEVVLLRILKLMERIFSGPCGEVLGDESVCEMMETILSMCCQMRLSEMLRKSAEMSMVVICQVVFERLKQLEDEAGTFEQLEKDSKADMDTVKMEPAINGDSLVPDKGQGDISTPEGVEEEQQVGSTEETEKVGLVSGSGSEQASESDVEEEVEIRPYSLPSMRELLRVLVEILDPHNKTHTDTMRIMALRIIDVAFEVAGPSIAKHPSLAGLAKDDLCRHLFQLVRSDTMTILQESLRVAGTVLATTRGMLRLQQELYLSYLVACLHPRIEIPKEPGIDPILYEGVPTAPTLIKPSRSTDISGRSTPVGVKERQKLGLEGGSRRPDAREAMVENIAALVRIPTFMTELYVNYDCDVDRNDLCEDIVGFLSRNAFPDSATWSTTNVPPLCLDALLHYVSFVADRLNQPRKTEGLPDPAELQKQRGLKQTIIQGTSRFNEDPKKGIAFLAQQGIIENVDDPRSIARFLKGTTRLNKTVLGDYISKKQNEKILVEFIEQFDFQGKRVDEALRALLESFRLPGESALIERIVTVFANKYCSRDKPAEVHDADAVFVLSYAIIMLNTDQHSPKVKESNRMKLEDFTRNLRGVNGGKDFDMDYLRAIYTTIKTKEIVLPDEHDNQDAFNYAWKELLIKAETVVDLVMVDTNIYDSDMFAKTWRPIIATLSYVFMSATDDAVFSRVITGFDQCAQIAAKYQLSECMDRIVQCLGVISTLATETPPSTALNTEVKVHESSVMVSELAVKFGRDFKAQLATVVLFRVISGNEKGLRNGWTSIMRCCLNFFINSLIPPYFSGPQMGLEIEPIPLQSPSTVIVRNQATRESGLFSALSSYLSSYASDEPPEPSEEELESTLCTVDCVNSCYLGDIFANIMNLDIEPLTHFIEALLALLPEEGTPLIIHKPDPATIPSTVNTTFIDKNPKYDPAVVYVLELATCLVLRDQDTIGALGKQVAVALQSVVRAQHAHHIIISRAIYYLLSLLEQGHEHTFIRTPVILHHIATLDRGILEKSSHPIIAGIKKCLRGPTSLKSQMVISPDFWVLLRGLLMLNDAAQGVFEAAEYLTKEGSNVSSDNYVAVVTLLTDFALAASVGSVFEQKQDKLLLVDRKKAGTASAGGAGKAKAVQLKDRPDAAVVERGVKAVGMVYGLTTRVPTLIAQSHLEKKEAWTTYWSPIFQSLGTQCANPCREVRAAAFAALQRALLSPELTTSEGPVQGGHHEWTAIFGDVLFPLISRLLKPEVYQSDPRGMGETRVQAAMLLCKVFLHYMVVLAEWEGVGGLWGGILDVMDRLVNSGQMGGTGVEEAVRESLKNVLLVMNGAGLLVQPVGDGGEDEAQRRSRELWEQTGKRLERFMPGLVGELFPPLPPPPPQPEVGGEMVVVEHVQGEQPPATTMPEEAVEAA</sequence>